<accession>A0A8S5R180</accession>
<evidence type="ECO:0000313" key="1">
    <source>
        <dbReference type="EMBL" id="DAE25222.1"/>
    </source>
</evidence>
<name>A0A8S5R180_9CAUD</name>
<organism evidence="1">
    <name type="scientific">Siphoviridae sp. ctWWc42</name>
    <dbReference type="NCBI Taxonomy" id="2826361"/>
    <lineage>
        <taxon>Viruses</taxon>
        <taxon>Duplodnaviria</taxon>
        <taxon>Heunggongvirae</taxon>
        <taxon>Uroviricota</taxon>
        <taxon>Caudoviricetes</taxon>
    </lineage>
</organism>
<reference evidence="1" key="1">
    <citation type="journal article" date="2021" name="Proc. Natl. Acad. Sci. U.S.A.">
        <title>A Catalog of Tens of Thousands of Viruses from Human Metagenomes Reveals Hidden Associations with Chronic Diseases.</title>
        <authorList>
            <person name="Tisza M.J."/>
            <person name="Buck C.B."/>
        </authorList>
    </citation>
    <scope>NUCLEOTIDE SEQUENCE</scope>
    <source>
        <strain evidence="1">CtWWc42</strain>
    </source>
</reference>
<sequence length="65" mass="7528">MYRLMYRNPFIRDSIPHIVQTSADLEEVKQNKFNIALGVGSSNKPTVDDEEFVWIEDLSTGRKLD</sequence>
<dbReference type="EMBL" id="BK015795">
    <property type="protein sequence ID" value="DAE25222.1"/>
    <property type="molecule type" value="Genomic_DNA"/>
</dbReference>
<protein>
    <submittedName>
        <fullName evidence="1">Uncharacterized protein</fullName>
    </submittedName>
</protein>
<proteinExistence type="predicted"/>